<accession>A0A830FTZ1</accession>
<gene>
    <name evidence="1" type="ORF">GCM10009006_21480</name>
</gene>
<sequence>MPANARWGELLVGAYHQRVTGCEVVSYNNRSEEQGNQMESDLIAIDNDRSSEGQHIYVCEIVTHLNGGLYSGTPDEEGWWMNYSNTAAYHSSLETLWRKFLDSEEYAKQAFPGAESYSFQFWAPKVKGGKTDGPLIDGLEALSTKFEEETDEELEVIINRGYTERIEDLREEARGDTSDYGSPAFRFLQILENLE</sequence>
<name>A0A830FTZ1_HALAR</name>
<evidence type="ECO:0000313" key="1">
    <source>
        <dbReference type="EMBL" id="GGM40087.1"/>
    </source>
</evidence>
<evidence type="ECO:0000313" key="2">
    <source>
        <dbReference type="Proteomes" id="UP000656367"/>
    </source>
</evidence>
<dbReference type="Proteomes" id="UP000656367">
    <property type="component" value="Unassembled WGS sequence"/>
</dbReference>
<reference evidence="1" key="2">
    <citation type="submission" date="2020-09" db="EMBL/GenBank/DDBJ databases">
        <authorList>
            <person name="Sun Q."/>
            <person name="Ohkuma M."/>
        </authorList>
    </citation>
    <scope>NUCLEOTIDE SEQUENCE</scope>
    <source>
        <strain evidence="1">JCM 15759</strain>
    </source>
</reference>
<dbReference type="EMBL" id="BMON01000002">
    <property type="protein sequence ID" value="GGM40087.1"/>
    <property type="molecule type" value="Genomic_DNA"/>
</dbReference>
<dbReference type="AlphaFoldDB" id="A0A830FTZ1"/>
<proteinExistence type="predicted"/>
<organism evidence="1 2">
    <name type="scientific">Haloarcula argentinensis</name>
    <dbReference type="NCBI Taxonomy" id="43776"/>
    <lineage>
        <taxon>Archaea</taxon>
        <taxon>Methanobacteriati</taxon>
        <taxon>Methanobacteriota</taxon>
        <taxon>Stenosarchaea group</taxon>
        <taxon>Halobacteria</taxon>
        <taxon>Halobacteriales</taxon>
        <taxon>Haloarculaceae</taxon>
        <taxon>Haloarcula</taxon>
    </lineage>
</organism>
<protein>
    <submittedName>
        <fullName evidence="1">Uncharacterized protein</fullName>
    </submittedName>
</protein>
<reference evidence="1" key="1">
    <citation type="journal article" date="2014" name="Int. J. Syst. Evol. Microbiol.">
        <title>Complete genome sequence of Corynebacterium casei LMG S-19264T (=DSM 44701T), isolated from a smear-ripened cheese.</title>
        <authorList>
            <consortium name="US DOE Joint Genome Institute (JGI-PGF)"/>
            <person name="Walter F."/>
            <person name="Albersmeier A."/>
            <person name="Kalinowski J."/>
            <person name="Ruckert C."/>
        </authorList>
    </citation>
    <scope>NUCLEOTIDE SEQUENCE</scope>
    <source>
        <strain evidence="1">JCM 15759</strain>
    </source>
</reference>
<comment type="caution">
    <text evidence="1">The sequence shown here is derived from an EMBL/GenBank/DDBJ whole genome shotgun (WGS) entry which is preliminary data.</text>
</comment>
<dbReference type="RefSeq" id="WP_188852615.1">
    <property type="nucleotide sequence ID" value="NZ_BMON01000002.1"/>
</dbReference>
<dbReference type="OrthoDB" id="317114at2157"/>